<keyword evidence="3" id="KW-1185">Reference proteome</keyword>
<evidence type="ECO:0000256" key="1">
    <source>
        <dbReference type="SAM" id="SignalP"/>
    </source>
</evidence>
<feature type="signal peptide" evidence="1">
    <location>
        <begin position="1"/>
        <end position="24"/>
    </location>
</feature>
<dbReference type="AlphaFoldDB" id="A0A1I2G504"/>
<protein>
    <recommendedName>
        <fullName evidence="4">IPT/TIG domain-containing protein</fullName>
    </recommendedName>
</protein>
<gene>
    <name evidence="2" type="ORF">SAMN04488035_1713</name>
</gene>
<evidence type="ECO:0008006" key="4">
    <source>
        <dbReference type="Google" id="ProtNLM"/>
    </source>
</evidence>
<sequence length="151" mass="15044">MTTTSRRVWAGAAAVVTMAGLAGCAPDADPATSANQGPASSAACAQPQLAVYPAAVAAGEKVYVSGTWFTADCDDTVEIVNGREVAEPVVPLTGIDVVLRQAGEEVARTTLDADAKGRFSTSLVLPAGATTGTVEVTAGHAEPSSIDVVAG</sequence>
<name>A0A1I2G504_9MICO</name>
<organism evidence="2 3">
    <name type="scientific">Flavimobilis marinus</name>
    <dbReference type="NCBI Taxonomy" id="285351"/>
    <lineage>
        <taxon>Bacteria</taxon>
        <taxon>Bacillati</taxon>
        <taxon>Actinomycetota</taxon>
        <taxon>Actinomycetes</taxon>
        <taxon>Micrococcales</taxon>
        <taxon>Jonesiaceae</taxon>
        <taxon>Flavimobilis</taxon>
    </lineage>
</organism>
<evidence type="ECO:0000313" key="3">
    <source>
        <dbReference type="Proteomes" id="UP000198520"/>
    </source>
</evidence>
<dbReference type="Proteomes" id="UP000198520">
    <property type="component" value="Unassembled WGS sequence"/>
</dbReference>
<evidence type="ECO:0000313" key="2">
    <source>
        <dbReference type="EMBL" id="SFF12258.1"/>
    </source>
</evidence>
<dbReference type="OrthoDB" id="5021066at2"/>
<accession>A0A1I2G504</accession>
<keyword evidence="1" id="KW-0732">Signal</keyword>
<feature type="chain" id="PRO_5039693886" description="IPT/TIG domain-containing protein" evidence="1">
    <location>
        <begin position="25"/>
        <end position="151"/>
    </location>
</feature>
<dbReference type="PROSITE" id="PS51257">
    <property type="entry name" value="PROKAR_LIPOPROTEIN"/>
    <property type="match status" value="1"/>
</dbReference>
<reference evidence="3" key="1">
    <citation type="submission" date="2016-10" db="EMBL/GenBank/DDBJ databases">
        <authorList>
            <person name="Varghese N."/>
            <person name="Submissions S."/>
        </authorList>
    </citation>
    <scope>NUCLEOTIDE SEQUENCE [LARGE SCALE GENOMIC DNA]</scope>
    <source>
        <strain evidence="3">DSM 19083</strain>
    </source>
</reference>
<dbReference type="RefSeq" id="WP_143073156.1">
    <property type="nucleotide sequence ID" value="NZ_BNAN01000002.1"/>
</dbReference>
<dbReference type="EMBL" id="FONZ01000002">
    <property type="protein sequence ID" value="SFF12258.1"/>
    <property type="molecule type" value="Genomic_DNA"/>
</dbReference>
<proteinExistence type="predicted"/>